<evidence type="ECO:0000313" key="2">
    <source>
        <dbReference type="EMBL" id="KJD44743.1"/>
    </source>
</evidence>
<dbReference type="PANTHER" id="PTHR43415">
    <property type="entry name" value="SPERMIDINE N(1)-ACETYLTRANSFERASE"/>
    <property type="match status" value="1"/>
</dbReference>
<proteinExistence type="predicted"/>
<accession>A0A0D7X1D5</accession>
<comment type="caution">
    <text evidence="2">The sequence shown here is derived from an EMBL/GenBank/DDBJ whole genome shotgun (WGS) entry which is preliminary data.</text>
</comment>
<dbReference type="PANTHER" id="PTHR43415:SF3">
    <property type="entry name" value="GNAT-FAMILY ACETYLTRANSFERASE"/>
    <property type="match status" value="1"/>
</dbReference>
<dbReference type="RefSeq" id="WP_044646966.1">
    <property type="nucleotide sequence ID" value="NZ_JTHP01000030.1"/>
</dbReference>
<dbReference type="GO" id="GO:0016747">
    <property type="term" value="F:acyltransferase activity, transferring groups other than amino-acyl groups"/>
    <property type="evidence" value="ECO:0007669"/>
    <property type="project" value="InterPro"/>
</dbReference>
<dbReference type="InterPro" id="IPR000182">
    <property type="entry name" value="GNAT_dom"/>
</dbReference>
<evidence type="ECO:0000259" key="1">
    <source>
        <dbReference type="PROSITE" id="PS51186"/>
    </source>
</evidence>
<dbReference type="PATRIC" id="fig|159743.3.peg.3414"/>
<dbReference type="OrthoDB" id="9795206at2"/>
<dbReference type="AlphaFoldDB" id="A0A0D7X1D5"/>
<evidence type="ECO:0000313" key="3">
    <source>
        <dbReference type="Proteomes" id="UP000032534"/>
    </source>
</evidence>
<dbReference type="InterPro" id="IPR016181">
    <property type="entry name" value="Acyl_CoA_acyltransferase"/>
</dbReference>
<dbReference type="Proteomes" id="UP000032534">
    <property type="component" value="Unassembled WGS sequence"/>
</dbReference>
<dbReference type="PROSITE" id="PS51186">
    <property type="entry name" value="GNAT"/>
    <property type="match status" value="1"/>
</dbReference>
<dbReference type="EMBL" id="JTHP01000030">
    <property type="protein sequence ID" value="KJD44743.1"/>
    <property type="molecule type" value="Genomic_DNA"/>
</dbReference>
<sequence length="190" mass="22310">MPHIIGERIVLREYRQEDIPEIRKWVNDPDITRGLSDVFTYPHSQTNSEAYVQMMIDGSSETKGFVIAHKDTLDYIGQLDLFKINWMNRHATLGIVIGRDDNLGKGYGREAIWLLQKFVFHTLNLNRLELEVYAYNERAYRCYLACGFKEEGRLRQKLFREGQYYDIIQMGILRSEYEAAEQTTESSQNV</sequence>
<keyword evidence="3" id="KW-1185">Reference proteome</keyword>
<dbReference type="SUPFAM" id="SSF55729">
    <property type="entry name" value="Acyl-CoA N-acyltransferases (Nat)"/>
    <property type="match status" value="1"/>
</dbReference>
<protein>
    <submittedName>
        <fullName evidence="2">Acetyltransferase</fullName>
    </submittedName>
</protein>
<name>A0A0D7X1D5_9BACL</name>
<organism evidence="2 3">
    <name type="scientific">Paenibacillus terrae</name>
    <dbReference type="NCBI Taxonomy" id="159743"/>
    <lineage>
        <taxon>Bacteria</taxon>
        <taxon>Bacillati</taxon>
        <taxon>Bacillota</taxon>
        <taxon>Bacilli</taxon>
        <taxon>Bacillales</taxon>
        <taxon>Paenibacillaceae</taxon>
        <taxon>Paenibacillus</taxon>
    </lineage>
</organism>
<feature type="domain" description="N-acetyltransferase" evidence="1">
    <location>
        <begin position="9"/>
        <end position="171"/>
    </location>
</feature>
<gene>
    <name evidence="2" type="ORF">QD47_15350</name>
</gene>
<reference evidence="2 3" key="1">
    <citation type="submission" date="2014-11" db="EMBL/GenBank/DDBJ databases">
        <title>Draft Genome Sequences of Paenibacillus polymyxa NRRL B-30509 and Paenibacillus terrae NRRL B-30644, Strains from a Poultry Environment that Produce Tridecaptin A and Paenicidins.</title>
        <authorList>
            <person name="van Belkum M.J."/>
            <person name="Lohans C.T."/>
            <person name="Vederas J.C."/>
        </authorList>
    </citation>
    <scope>NUCLEOTIDE SEQUENCE [LARGE SCALE GENOMIC DNA]</scope>
    <source>
        <strain evidence="2 3">NRRL B-30644</strain>
    </source>
</reference>
<dbReference type="Pfam" id="PF13302">
    <property type="entry name" value="Acetyltransf_3"/>
    <property type="match status" value="1"/>
</dbReference>
<keyword evidence="2" id="KW-0808">Transferase</keyword>
<dbReference type="Gene3D" id="3.40.630.30">
    <property type="match status" value="1"/>
</dbReference>